<name>A0A9X2SJK9_9PSEU</name>
<organism evidence="1 2">
    <name type="scientific">Amycolatopsis iheyensis</name>
    <dbReference type="NCBI Taxonomy" id="2945988"/>
    <lineage>
        <taxon>Bacteria</taxon>
        <taxon>Bacillati</taxon>
        <taxon>Actinomycetota</taxon>
        <taxon>Actinomycetes</taxon>
        <taxon>Pseudonocardiales</taxon>
        <taxon>Pseudonocardiaceae</taxon>
        <taxon>Amycolatopsis</taxon>
    </lineage>
</organism>
<dbReference type="Proteomes" id="UP001144096">
    <property type="component" value="Unassembled WGS sequence"/>
</dbReference>
<accession>A0A9X2SJK9</accession>
<sequence length="164" mass="17284">MNGGAASLAAWIDEMNALAGEFVRGFEARFGYPVGVNEVKPAAGGSRPACLPPELFDLYAAIEEVSLPDVGNGYFVHPLKEGAEDHRPTRLTRSVTDEVVVFGSDGGGALFALSRTGRGVHRVAGGSWIGPGRPYEDGDVTVVAPDVRRFLDFLLAELRAAVAG</sequence>
<protein>
    <recommendedName>
        <fullName evidence="3">SMI1/KNR4 family protein</fullName>
    </recommendedName>
</protein>
<evidence type="ECO:0000313" key="1">
    <source>
        <dbReference type="EMBL" id="MCR6484554.1"/>
    </source>
</evidence>
<keyword evidence="2" id="KW-1185">Reference proteome</keyword>
<dbReference type="RefSeq" id="WP_257921177.1">
    <property type="nucleotide sequence ID" value="NZ_JAMXQV010000008.1"/>
</dbReference>
<evidence type="ECO:0000313" key="2">
    <source>
        <dbReference type="Proteomes" id="UP001144096"/>
    </source>
</evidence>
<comment type="caution">
    <text evidence="1">The sequence shown here is derived from an EMBL/GenBank/DDBJ whole genome shotgun (WGS) entry which is preliminary data.</text>
</comment>
<evidence type="ECO:0008006" key="3">
    <source>
        <dbReference type="Google" id="ProtNLM"/>
    </source>
</evidence>
<gene>
    <name evidence="1" type="ORF">M8542_17150</name>
</gene>
<dbReference type="EMBL" id="JAMXQV010000008">
    <property type="protein sequence ID" value="MCR6484554.1"/>
    <property type="molecule type" value="Genomic_DNA"/>
</dbReference>
<reference evidence="1" key="1">
    <citation type="submission" date="2022-06" db="EMBL/GenBank/DDBJ databases">
        <title>Amycolatopsis iheyaensis sp. nov., a new species of the genus Amycolatopsis isolated from soil in Iheya island, Japan.</title>
        <authorList>
            <person name="Ngamcharungchit C."/>
            <person name="Kanto H."/>
            <person name="Take A."/>
            <person name="Intra B."/>
            <person name="Matsumoto A."/>
            <person name="Panbangred W."/>
            <person name="Inahashi Y."/>
        </authorList>
    </citation>
    <scope>NUCLEOTIDE SEQUENCE</scope>
    <source>
        <strain evidence="1">OK19-0408</strain>
    </source>
</reference>
<proteinExistence type="predicted"/>
<dbReference type="AlphaFoldDB" id="A0A9X2SJK9"/>